<keyword evidence="7 10" id="KW-0520">NAD</keyword>
<feature type="binding site" evidence="10">
    <location>
        <position position="142"/>
    </location>
    <ligand>
        <name>substrate</name>
    </ligand>
</feature>
<evidence type="ECO:0000313" key="11">
    <source>
        <dbReference type="EMBL" id="URJ25210.1"/>
    </source>
</evidence>
<keyword evidence="5 10" id="KW-0521">NADP</keyword>
<comment type="catalytic activity">
    <reaction evidence="10">
        <text>4-(phosphooxy)-L-threonine + NAD(+) = 3-amino-2-oxopropyl phosphate + CO2 + NADH</text>
        <dbReference type="Rhea" id="RHEA:32275"/>
        <dbReference type="ChEBI" id="CHEBI:16526"/>
        <dbReference type="ChEBI" id="CHEBI:57279"/>
        <dbReference type="ChEBI" id="CHEBI:57540"/>
        <dbReference type="ChEBI" id="CHEBI:57945"/>
        <dbReference type="ChEBI" id="CHEBI:58452"/>
        <dbReference type="EC" id="1.1.1.262"/>
    </reaction>
</comment>
<evidence type="ECO:0000256" key="5">
    <source>
        <dbReference type="ARBA" id="ARBA00022857"/>
    </source>
</evidence>
<comment type="similarity">
    <text evidence="10">Belongs to the PdxA family.</text>
</comment>
<feature type="binding site" evidence="10">
    <location>
        <position position="281"/>
    </location>
    <ligand>
        <name>substrate</name>
    </ligand>
</feature>
<feature type="binding site" evidence="10">
    <location>
        <position position="172"/>
    </location>
    <ligand>
        <name>a divalent metal cation</name>
        <dbReference type="ChEBI" id="CHEBI:60240"/>
        <note>ligand shared between dimeric partners</note>
    </ligand>
</feature>
<comment type="pathway">
    <text evidence="10">Cofactor biosynthesis; pyridoxine 5'-phosphate biosynthesis; pyridoxine 5'-phosphate from D-erythrose 4-phosphate: step 4/5.</text>
</comment>
<dbReference type="EMBL" id="CP097762">
    <property type="protein sequence ID" value="URJ25210.1"/>
    <property type="molecule type" value="Genomic_DNA"/>
</dbReference>
<dbReference type="HAMAP" id="MF_00536">
    <property type="entry name" value="PdxA"/>
    <property type="match status" value="1"/>
</dbReference>
<keyword evidence="2 10" id="KW-0479">Metal-binding</keyword>
<feature type="binding site" evidence="10">
    <location>
        <position position="143"/>
    </location>
    <ligand>
        <name>substrate</name>
    </ligand>
</feature>
<dbReference type="PANTHER" id="PTHR30004:SF5">
    <property type="entry name" value="4-HYDROXYTHREONINE-4-PHOSPHATE DEHYDROGENASE"/>
    <property type="match status" value="1"/>
</dbReference>
<dbReference type="SUPFAM" id="SSF53659">
    <property type="entry name" value="Isocitrate/Isopropylmalate dehydrogenase-like"/>
    <property type="match status" value="1"/>
</dbReference>
<name>A0ABY4SW84_9ENTR</name>
<evidence type="ECO:0000256" key="8">
    <source>
        <dbReference type="ARBA" id="ARBA00023096"/>
    </source>
</evidence>
<evidence type="ECO:0000256" key="2">
    <source>
        <dbReference type="ARBA" id="ARBA00022723"/>
    </source>
</evidence>
<evidence type="ECO:0000256" key="1">
    <source>
        <dbReference type="ARBA" id="ARBA00022490"/>
    </source>
</evidence>
<organism evidence="11 12">
    <name type="scientific">Candidatus Blochmannia ocreatus</name>
    <name type="common">nom. nud.</name>
    <dbReference type="NCBI Taxonomy" id="251538"/>
    <lineage>
        <taxon>Bacteria</taxon>
        <taxon>Pseudomonadati</taxon>
        <taxon>Pseudomonadota</taxon>
        <taxon>Gammaproteobacteria</taxon>
        <taxon>Enterobacterales</taxon>
        <taxon>Enterobacteriaceae</taxon>
        <taxon>ant endosymbionts</taxon>
        <taxon>Candidatus Blochmanniella</taxon>
    </lineage>
</organism>
<dbReference type="Proteomes" id="UP001056834">
    <property type="component" value="Chromosome"/>
</dbReference>
<evidence type="ECO:0000256" key="9">
    <source>
        <dbReference type="ARBA" id="ARBA00023285"/>
    </source>
</evidence>
<dbReference type="NCBIfam" id="TIGR00557">
    <property type="entry name" value="pdxA"/>
    <property type="match status" value="1"/>
</dbReference>
<evidence type="ECO:0000256" key="6">
    <source>
        <dbReference type="ARBA" id="ARBA00023002"/>
    </source>
</evidence>
<dbReference type="InterPro" id="IPR037510">
    <property type="entry name" value="PdxA"/>
</dbReference>
<keyword evidence="3 10" id="KW-0862">Zinc</keyword>
<keyword evidence="4 10" id="KW-0460">Magnesium</keyword>
<comment type="miscellaneous">
    <text evidence="10">The active site is located at the dimer interface.</text>
</comment>
<gene>
    <name evidence="10 11" type="primary">pdxA</name>
    <name evidence="11" type="ORF">M9405_00535</name>
</gene>
<feature type="binding site" evidence="10">
    <location>
        <position position="299"/>
    </location>
    <ligand>
        <name>substrate</name>
    </ligand>
</feature>
<reference evidence="11" key="1">
    <citation type="submission" date="2022-05" db="EMBL/GenBank/DDBJ databases">
        <title>Impact of host demography and evolutionary history on endosymbiont molecular evolution: a test in carpenter ants (Genus Camponotus) and their Blochmannia endosymbionts.</title>
        <authorList>
            <person name="Manthey J.D."/>
            <person name="Giron J.C."/>
            <person name="Hruska J.P."/>
        </authorList>
    </citation>
    <scope>NUCLEOTIDE SEQUENCE</scope>
    <source>
        <strain evidence="11">C-006</strain>
    </source>
</reference>
<comment type="subcellular location">
    <subcellularLocation>
        <location evidence="10">Cytoplasm</location>
    </subcellularLocation>
</comment>
<feature type="binding site" evidence="10">
    <location>
        <position position="290"/>
    </location>
    <ligand>
        <name>substrate</name>
    </ligand>
</feature>
<evidence type="ECO:0000256" key="3">
    <source>
        <dbReference type="ARBA" id="ARBA00022833"/>
    </source>
</evidence>
<comment type="function">
    <text evidence="10">Catalyzes the NAD(P)-dependent oxidation of 4-(phosphooxy)-L-threonine (HTP) into 2-amino-3-oxo-4-(phosphooxy)butyric acid which spontaneously decarboxylates to form 3-amino-2-oxopropyl phosphate (AHAP).</text>
</comment>
<keyword evidence="6 10" id="KW-0560">Oxidoreductase</keyword>
<dbReference type="EC" id="1.1.1.262" evidence="10"/>
<comment type="subunit">
    <text evidence="10">Homodimer.</text>
</comment>
<evidence type="ECO:0000256" key="4">
    <source>
        <dbReference type="ARBA" id="ARBA00022842"/>
    </source>
</evidence>
<proteinExistence type="inferred from homology"/>
<dbReference type="GO" id="GO:0050570">
    <property type="term" value="F:4-hydroxythreonine-4-phosphate dehydrogenase activity"/>
    <property type="evidence" value="ECO:0007669"/>
    <property type="project" value="UniProtKB-EC"/>
</dbReference>
<keyword evidence="8 10" id="KW-0664">Pyridoxine biosynthesis</keyword>
<accession>A0ABY4SW84</accession>
<feature type="binding site" evidence="10">
    <location>
        <position position="273"/>
    </location>
    <ligand>
        <name>a divalent metal cation</name>
        <dbReference type="ChEBI" id="CHEBI:60240"/>
        <note>ligand shared between dimeric partners</note>
    </ligand>
</feature>
<sequence length="342" mass="37904">MKNTKDIQKYKRIIITAGEPAGIGPDILIMSAQKKWPVELVICADPNLLLDRAKIINLPLKLRSYYPKKNPFPCKPGEISILPSLLSQNSIPGQLNIKNSRYVINTLTRATHGCITGEFAALVTGPVHKAIINKYNIFFQGHTEFLSKISNCSKTVMMLSNNKFRVALVTTHIPIASITKSINHKTLSETIHILSESLKKYFGILRPKIYVCGLNPHSGESGYLGREEIEIIIPTLNILRKNKNYQILGPIPADTIFQPKYLKHADVILAMYHDQGLPVLKYSGFNTSVNITLGLPFIRTSVAHGTALELSGSGKALPNSMITAINVAINMSNNCMYEKIIL</sequence>
<evidence type="ECO:0000313" key="12">
    <source>
        <dbReference type="Proteomes" id="UP001056834"/>
    </source>
</evidence>
<dbReference type="InterPro" id="IPR005255">
    <property type="entry name" value="PdxA_fam"/>
</dbReference>
<dbReference type="Pfam" id="PF04166">
    <property type="entry name" value="PdxA"/>
    <property type="match status" value="1"/>
</dbReference>
<evidence type="ECO:0000256" key="7">
    <source>
        <dbReference type="ARBA" id="ARBA00023027"/>
    </source>
</evidence>
<keyword evidence="9 10" id="KW-0170">Cobalt</keyword>
<comment type="cofactor">
    <cofactor evidence="10">
        <name>Zn(2+)</name>
        <dbReference type="ChEBI" id="CHEBI:29105"/>
    </cofactor>
    <cofactor evidence="10">
        <name>Mg(2+)</name>
        <dbReference type="ChEBI" id="CHEBI:18420"/>
    </cofactor>
    <cofactor evidence="10">
        <name>Co(2+)</name>
        <dbReference type="ChEBI" id="CHEBI:48828"/>
    </cofactor>
    <text evidence="10">Binds 1 divalent metal cation per subunit. Can use ions such as Zn(2+), Mg(2+) or Co(2+).</text>
</comment>
<dbReference type="Gene3D" id="3.40.718.10">
    <property type="entry name" value="Isopropylmalate Dehydrogenase"/>
    <property type="match status" value="1"/>
</dbReference>
<protein>
    <recommendedName>
        <fullName evidence="10">4-hydroxythreonine-4-phosphate dehydrogenase</fullName>
        <ecNumber evidence="10">1.1.1.262</ecNumber>
    </recommendedName>
    <alternativeName>
        <fullName evidence="10">4-(phosphohydroxy)-L-threonine dehydrogenase</fullName>
    </alternativeName>
</protein>
<dbReference type="PANTHER" id="PTHR30004">
    <property type="entry name" value="4-HYDROXYTHREONINE-4-PHOSPHATE DEHYDROGENASE"/>
    <property type="match status" value="1"/>
</dbReference>
<keyword evidence="1 10" id="KW-0963">Cytoplasm</keyword>
<evidence type="ECO:0000256" key="10">
    <source>
        <dbReference type="HAMAP-Rule" id="MF_00536"/>
    </source>
</evidence>
<keyword evidence="12" id="KW-1185">Reference proteome</keyword>
<feature type="binding site" evidence="10">
    <location>
        <position position="217"/>
    </location>
    <ligand>
        <name>a divalent metal cation</name>
        <dbReference type="ChEBI" id="CHEBI:60240"/>
        <note>ligand shared between dimeric partners</note>
    </ligand>
</feature>
<dbReference type="RefSeq" id="WP_250223341.1">
    <property type="nucleotide sequence ID" value="NZ_CP097762.1"/>
</dbReference>